<dbReference type="SUPFAM" id="SSF55021">
    <property type="entry name" value="ACT-like"/>
    <property type="match status" value="1"/>
</dbReference>
<evidence type="ECO:0000259" key="6">
    <source>
        <dbReference type="PROSITE" id="PS51671"/>
    </source>
</evidence>
<evidence type="ECO:0000313" key="8">
    <source>
        <dbReference type="Proteomes" id="UP000564964"/>
    </source>
</evidence>
<dbReference type="GO" id="GO:0009089">
    <property type="term" value="P:lysine biosynthetic process via diaminopimelate"/>
    <property type="evidence" value="ECO:0007669"/>
    <property type="project" value="TreeGrafter"/>
</dbReference>
<comment type="similarity">
    <text evidence="1">Belongs to the aspartokinase family.</text>
</comment>
<keyword evidence="4" id="KW-0808">Transferase</keyword>
<dbReference type="PANTHER" id="PTHR21499:SF59">
    <property type="entry name" value="ASPARTOKINASE"/>
    <property type="match status" value="1"/>
</dbReference>
<accession>A0A7J4JDM3</accession>
<evidence type="ECO:0000313" key="7">
    <source>
        <dbReference type="EMBL" id="HIH15808.1"/>
    </source>
</evidence>
<dbReference type="PROSITE" id="PS51671">
    <property type="entry name" value="ACT"/>
    <property type="match status" value="1"/>
</dbReference>
<feature type="domain" description="ACT" evidence="6">
    <location>
        <begin position="32"/>
        <end position="95"/>
    </location>
</feature>
<dbReference type="PANTHER" id="PTHR21499">
    <property type="entry name" value="ASPARTATE KINASE"/>
    <property type="match status" value="1"/>
</dbReference>
<evidence type="ECO:0000256" key="3">
    <source>
        <dbReference type="ARBA" id="ARBA00022741"/>
    </source>
</evidence>
<reference evidence="8" key="1">
    <citation type="journal article" date="2020" name="bioRxiv">
        <title>A rank-normalized archaeal taxonomy based on genome phylogeny resolves widespread incomplete and uneven classifications.</title>
        <authorList>
            <person name="Rinke C."/>
            <person name="Chuvochina M."/>
            <person name="Mussig A.J."/>
            <person name="Chaumeil P.-A."/>
            <person name="Waite D.W."/>
            <person name="Whitman W.B."/>
            <person name="Parks D.H."/>
            <person name="Hugenholtz P."/>
        </authorList>
    </citation>
    <scope>NUCLEOTIDE SEQUENCE [LARGE SCALE GENOMIC DNA]</scope>
</reference>
<dbReference type="EC" id="2.7.2.4" evidence="2"/>
<evidence type="ECO:0000256" key="2">
    <source>
        <dbReference type="ARBA" id="ARBA00013059"/>
    </source>
</evidence>
<dbReference type="Proteomes" id="UP000564964">
    <property type="component" value="Unassembled WGS sequence"/>
</dbReference>
<organism evidence="7 8">
    <name type="scientific">Candidatus Iainarchaeum sp</name>
    <dbReference type="NCBI Taxonomy" id="3101447"/>
    <lineage>
        <taxon>Archaea</taxon>
        <taxon>Candidatus Iainarchaeota</taxon>
        <taxon>Candidatus Iainarchaeia</taxon>
        <taxon>Candidatus Iainarchaeales</taxon>
        <taxon>Candidatus Iainarchaeaceae</taxon>
        <taxon>Candidatus Iainarchaeum</taxon>
    </lineage>
</organism>
<sequence>DAAKARQALKALGGELDAERVQVQEDVCLVGVIGEAVKSTPGVVGKVGSCLGKAGLNIEAVSQGASEIDMLLVVKERHRVQAVQALHRALVEGKT</sequence>
<dbReference type="InterPro" id="IPR002912">
    <property type="entry name" value="ACT_dom"/>
</dbReference>
<comment type="caution">
    <text evidence="7">The sequence shown here is derived from an EMBL/GenBank/DDBJ whole genome shotgun (WGS) entry which is preliminary data.</text>
</comment>
<keyword evidence="4" id="KW-0418">Kinase</keyword>
<name>A0A7J4JDM3_9ARCH</name>
<dbReference type="InterPro" id="IPR054352">
    <property type="entry name" value="ACT_Aspartokinase"/>
</dbReference>
<evidence type="ECO:0000256" key="5">
    <source>
        <dbReference type="ARBA" id="ARBA00022840"/>
    </source>
</evidence>
<evidence type="ECO:0000256" key="1">
    <source>
        <dbReference type="ARBA" id="ARBA00010122"/>
    </source>
</evidence>
<keyword evidence="3" id="KW-0547">Nucleotide-binding</keyword>
<dbReference type="InterPro" id="IPR045865">
    <property type="entry name" value="ACT-like_dom_sf"/>
</dbReference>
<dbReference type="GO" id="GO:0004072">
    <property type="term" value="F:aspartate kinase activity"/>
    <property type="evidence" value="ECO:0007669"/>
    <property type="project" value="UniProtKB-EC"/>
</dbReference>
<dbReference type="CDD" id="cd04892">
    <property type="entry name" value="ACT_AK-like_2"/>
    <property type="match status" value="1"/>
</dbReference>
<keyword evidence="5" id="KW-0067">ATP-binding</keyword>
<proteinExistence type="inferred from homology"/>
<dbReference type="Pfam" id="PF22468">
    <property type="entry name" value="ACT_9"/>
    <property type="match status" value="1"/>
</dbReference>
<dbReference type="Gene3D" id="3.30.2130.10">
    <property type="entry name" value="VC0802-like"/>
    <property type="match status" value="1"/>
</dbReference>
<feature type="non-terminal residue" evidence="7">
    <location>
        <position position="1"/>
    </location>
</feature>
<dbReference type="EMBL" id="DUGH01000004">
    <property type="protein sequence ID" value="HIH15808.1"/>
    <property type="molecule type" value="Genomic_DNA"/>
</dbReference>
<dbReference type="AlphaFoldDB" id="A0A7J4JDM3"/>
<dbReference type="GO" id="GO:0005829">
    <property type="term" value="C:cytosol"/>
    <property type="evidence" value="ECO:0007669"/>
    <property type="project" value="TreeGrafter"/>
</dbReference>
<gene>
    <name evidence="7" type="ORF">HA252_00170</name>
</gene>
<dbReference type="GO" id="GO:0009090">
    <property type="term" value="P:homoserine biosynthetic process"/>
    <property type="evidence" value="ECO:0007669"/>
    <property type="project" value="TreeGrafter"/>
</dbReference>
<dbReference type="GO" id="GO:0005524">
    <property type="term" value="F:ATP binding"/>
    <property type="evidence" value="ECO:0007669"/>
    <property type="project" value="UniProtKB-KW"/>
</dbReference>
<protein>
    <recommendedName>
        <fullName evidence="2">aspartate kinase</fullName>
        <ecNumber evidence="2">2.7.2.4</ecNumber>
    </recommendedName>
</protein>
<evidence type="ECO:0000256" key="4">
    <source>
        <dbReference type="ARBA" id="ARBA00022777"/>
    </source>
</evidence>